<evidence type="ECO:0000256" key="4">
    <source>
        <dbReference type="ARBA" id="ARBA00011209"/>
    </source>
</evidence>
<comment type="cofactor">
    <cofactor evidence="1">
        <name>Mg(2+)</name>
        <dbReference type="ChEBI" id="CHEBI:18420"/>
    </cofactor>
</comment>
<dbReference type="InterPro" id="IPR005121">
    <property type="entry name" value="Fdx_antiC-bd"/>
</dbReference>
<evidence type="ECO:0000256" key="16">
    <source>
        <dbReference type="ARBA" id="ARBA00023146"/>
    </source>
</evidence>
<keyword evidence="8 19" id="KW-0820">tRNA-binding</keyword>
<dbReference type="SUPFAM" id="SSF46955">
    <property type="entry name" value="Putative DNA-binding domain"/>
    <property type="match status" value="1"/>
</dbReference>
<dbReference type="EMBL" id="CASHTH010001728">
    <property type="protein sequence ID" value="CAI8019145.1"/>
    <property type="molecule type" value="Genomic_DNA"/>
</dbReference>
<accession>A0AA35RWN2</accession>
<evidence type="ECO:0000256" key="6">
    <source>
        <dbReference type="ARBA" id="ARBA00017032"/>
    </source>
</evidence>
<reference evidence="23" key="1">
    <citation type="submission" date="2023-03" db="EMBL/GenBank/DDBJ databases">
        <authorList>
            <person name="Steffen K."/>
            <person name="Cardenas P."/>
        </authorList>
    </citation>
    <scope>NUCLEOTIDE SEQUENCE</scope>
</reference>
<dbReference type="CDD" id="cd00769">
    <property type="entry name" value="PheRS_beta_core"/>
    <property type="match status" value="1"/>
</dbReference>
<dbReference type="PROSITE" id="PS51483">
    <property type="entry name" value="B5"/>
    <property type="match status" value="1"/>
</dbReference>
<dbReference type="InterPro" id="IPR033714">
    <property type="entry name" value="tRNA_bind_bactPheRS"/>
</dbReference>
<dbReference type="HAMAP" id="MF_00283">
    <property type="entry name" value="Phe_tRNA_synth_beta1"/>
    <property type="match status" value="1"/>
</dbReference>
<keyword evidence="9 23" id="KW-0436">Ligase</keyword>
<dbReference type="InterPro" id="IPR009061">
    <property type="entry name" value="DNA-bd_dom_put_sf"/>
</dbReference>
<dbReference type="InterPro" id="IPR045060">
    <property type="entry name" value="Phe-tRNA-ligase_IIc_bsu"/>
</dbReference>
<dbReference type="SUPFAM" id="SSF54991">
    <property type="entry name" value="Anticodon-binding domain of PheRS"/>
    <property type="match status" value="1"/>
</dbReference>
<dbReference type="CDD" id="cd02796">
    <property type="entry name" value="tRNA_bind_bactPheRS"/>
    <property type="match status" value="1"/>
</dbReference>
<comment type="catalytic activity">
    <reaction evidence="18">
        <text>tRNA(Phe) + L-phenylalanine + ATP = L-phenylalanyl-tRNA(Phe) + AMP + diphosphate + H(+)</text>
        <dbReference type="Rhea" id="RHEA:19413"/>
        <dbReference type="Rhea" id="RHEA-COMP:9668"/>
        <dbReference type="Rhea" id="RHEA-COMP:9699"/>
        <dbReference type="ChEBI" id="CHEBI:15378"/>
        <dbReference type="ChEBI" id="CHEBI:30616"/>
        <dbReference type="ChEBI" id="CHEBI:33019"/>
        <dbReference type="ChEBI" id="CHEBI:58095"/>
        <dbReference type="ChEBI" id="CHEBI:78442"/>
        <dbReference type="ChEBI" id="CHEBI:78531"/>
        <dbReference type="ChEBI" id="CHEBI:456215"/>
        <dbReference type="EC" id="6.1.1.20"/>
    </reaction>
</comment>
<dbReference type="InterPro" id="IPR036690">
    <property type="entry name" value="Fdx_antiC-bd_sf"/>
</dbReference>
<keyword evidence="13" id="KW-0460">Magnesium</keyword>
<dbReference type="Gene3D" id="3.30.56.10">
    <property type="match status" value="2"/>
</dbReference>
<evidence type="ECO:0000256" key="12">
    <source>
        <dbReference type="ARBA" id="ARBA00022840"/>
    </source>
</evidence>
<evidence type="ECO:0000259" key="21">
    <source>
        <dbReference type="PROSITE" id="PS51447"/>
    </source>
</evidence>
<evidence type="ECO:0000259" key="22">
    <source>
        <dbReference type="PROSITE" id="PS51483"/>
    </source>
</evidence>
<comment type="similarity">
    <text evidence="3">Belongs to the phenylalanyl-tRNA synthetase beta subunit family. Type 1 subfamily.</text>
</comment>
<dbReference type="InterPro" id="IPR045864">
    <property type="entry name" value="aa-tRNA-synth_II/BPL/LPL"/>
</dbReference>
<name>A0AA35RWN2_GEOBA</name>
<dbReference type="PROSITE" id="PS50886">
    <property type="entry name" value="TRBD"/>
    <property type="match status" value="1"/>
</dbReference>
<evidence type="ECO:0000256" key="18">
    <source>
        <dbReference type="ARBA" id="ARBA00049255"/>
    </source>
</evidence>
<evidence type="ECO:0000256" key="13">
    <source>
        <dbReference type="ARBA" id="ARBA00022842"/>
    </source>
</evidence>
<dbReference type="PANTHER" id="PTHR10947:SF0">
    <property type="entry name" value="PHENYLALANINE--TRNA LIGASE BETA SUBUNIT"/>
    <property type="match status" value="1"/>
</dbReference>
<evidence type="ECO:0000256" key="17">
    <source>
        <dbReference type="ARBA" id="ARBA00033189"/>
    </source>
</evidence>
<keyword evidence="11" id="KW-0547">Nucleotide-binding</keyword>
<dbReference type="InterPro" id="IPR005147">
    <property type="entry name" value="tRNA_synthase_B5-dom"/>
</dbReference>
<dbReference type="NCBIfam" id="TIGR00472">
    <property type="entry name" value="pheT_bact"/>
    <property type="match status" value="1"/>
</dbReference>
<evidence type="ECO:0000256" key="7">
    <source>
        <dbReference type="ARBA" id="ARBA00022490"/>
    </source>
</evidence>
<comment type="caution">
    <text evidence="23">The sequence shown here is derived from an EMBL/GenBank/DDBJ whole genome shotgun (WGS) entry which is preliminary data.</text>
</comment>
<dbReference type="SUPFAM" id="SSF50249">
    <property type="entry name" value="Nucleic acid-binding proteins"/>
    <property type="match status" value="1"/>
</dbReference>
<comment type="subunit">
    <text evidence="4">Tetramer of two alpha and two beta subunits.</text>
</comment>
<dbReference type="Pfam" id="PF17759">
    <property type="entry name" value="tRNA_synthFbeta"/>
    <property type="match status" value="1"/>
</dbReference>
<evidence type="ECO:0000259" key="20">
    <source>
        <dbReference type="PROSITE" id="PS50886"/>
    </source>
</evidence>
<evidence type="ECO:0000256" key="2">
    <source>
        <dbReference type="ARBA" id="ARBA00004496"/>
    </source>
</evidence>
<keyword evidence="12" id="KW-0067">ATP-binding</keyword>
<evidence type="ECO:0000313" key="24">
    <source>
        <dbReference type="Proteomes" id="UP001174909"/>
    </source>
</evidence>
<dbReference type="Pfam" id="PF01588">
    <property type="entry name" value="tRNA_bind"/>
    <property type="match status" value="1"/>
</dbReference>
<evidence type="ECO:0000256" key="11">
    <source>
        <dbReference type="ARBA" id="ARBA00022741"/>
    </source>
</evidence>
<evidence type="ECO:0000256" key="19">
    <source>
        <dbReference type="PROSITE-ProRule" id="PRU00209"/>
    </source>
</evidence>
<dbReference type="InterPro" id="IPR041616">
    <property type="entry name" value="PheRS_beta_core"/>
</dbReference>
<evidence type="ECO:0000256" key="14">
    <source>
        <dbReference type="ARBA" id="ARBA00022884"/>
    </source>
</evidence>
<gene>
    <name evidence="23" type="ORF">GBAR_LOCUS11528</name>
</gene>
<keyword evidence="10" id="KW-0479">Metal-binding</keyword>
<dbReference type="SMART" id="SM00896">
    <property type="entry name" value="FDX-ACB"/>
    <property type="match status" value="1"/>
</dbReference>
<dbReference type="GO" id="GO:0000049">
    <property type="term" value="F:tRNA binding"/>
    <property type="evidence" value="ECO:0007669"/>
    <property type="project" value="UniProtKB-UniRule"/>
</dbReference>
<proteinExistence type="inferred from homology"/>
<dbReference type="Pfam" id="PF03484">
    <property type="entry name" value="B5"/>
    <property type="match status" value="1"/>
</dbReference>
<dbReference type="GO" id="GO:0009328">
    <property type="term" value="C:phenylalanine-tRNA ligase complex"/>
    <property type="evidence" value="ECO:0007669"/>
    <property type="project" value="TreeGrafter"/>
</dbReference>
<organism evidence="23 24">
    <name type="scientific">Geodia barretti</name>
    <name type="common">Barrett's horny sponge</name>
    <dbReference type="NCBI Taxonomy" id="519541"/>
    <lineage>
        <taxon>Eukaryota</taxon>
        <taxon>Metazoa</taxon>
        <taxon>Porifera</taxon>
        <taxon>Demospongiae</taxon>
        <taxon>Heteroscleromorpha</taxon>
        <taxon>Tetractinellida</taxon>
        <taxon>Astrophorina</taxon>
        <taxon>Geodiidae</taxon>
        <taxon>Geodia</taxon>
    </lineage>
</organism>
<dbReference type="EC" id="6.1.1.20" evidence="5"/>
<dbReference type="Gene3D" id="3.30.930.10">
    <property type="entry name" value="Bira Bifunctional Protein, Domain 2"/>
    <property type="match status" value="1"/>
</dbReference>
<dbReference type="GO" id="GO:0006432">
    <property type="term" value="P:phenylalanyl-tRNA aminoacylation"/>
    <property type="evidence" value="ECO:0007669"/>
    <property type="project" value="InterPro"/>
</dbReference>
<evidence type="ECO:0000256" key="15">
    <source>
        <dbReference type="ARBA" id="ARBA00022917"/>
    </source>
</evidence>
<dbReference type="Gene3D" id="3.30.70.380">
    <property type="entry name" value="Ferrodoxin-fold anticodon-binding domain"/>
    <property type="match status" value="1"/>
</dbReference>
<feature type="domain" description="TRNA-binding" evidence="20">
    <location>
        <begin position="38"/>
        <end position="152"/>
    </location>
</feature>
<dbReference type="Proteomes" id="UP001174909">
    <property type="component" value="Unassembled WGS sequence"/>
</dbReference>
<dbReference type="InterPro" id="IPR005146">
    <property type="entry name" value="B3/B4_tRNA-bd"/>
</dbReference>
<evidence type="ECO:0000256" key="1">
    <source>
        <dbReference type="ARBA" id="ARBA00001946"/>
    </source>
</evidence>
<dbReference type="Pfam" id="PF03147">
    <property type="entry name" value="FDX-ACB"/>
    <property type="match status" value="1"/>
</dbReference>
<comment type="subcellular location">
    <subcellularLocation>
        <location evidence="2">Cytoplasm</location>
    </subcellularLocation>
</comment>
<dbReference type="GO" id="GO:0005524">
    <property type="term" value="F:ATP binding"/>
    <property type="evidence" value="ECO:0007669"/>
    <property type="project" value="UniProtKB-KW"/>
</dbReference>
<keyword evidence="14 19" id="KW-0694">RNA-binding</keyword>
<dbReference type="InterPro" id="IPR020825">
    <property type="entry name" value="Phe-tRNA_synthase-like_B3/B4"/>
</dbReference>
<keyword evidence="24" id="KW-1185">Reference proteome</keyword>
<evidence type="ECO:0000256" key="9">
    <source>
        <dbReference type="ARBA" id="ARBA00022598"/>
    </source>
</evidence>
<dbReference type="SUPFAM" id="SSF56037">
    <property type="entry name" value="PheT/TilS domain"/>
    <property type="match status" value="1"/>
</dbReference>
<evidence type="ECO:0000256" key="5">
    <source>
        <dbReference type="ARBA" id="ARBA00012814"/>
    </source>
</evidence>
<dbReference type="FunFam" id="3.30.70.380:FF:000001">
    <property type="entry name" value="Phenylalanine--tRNA ligase beta subunit"/>
    <property type="match status" value="1"/>
</dbReference>
<dbReference type="SMART" id="SM00874">
    <property type="entry name" value="B5"/>
    <property type="match status" value="1"/>
</dbReference>
<dbReference type="GO" id="GO:0000287">
    <property type="term" value="F:magnesium ion binding"/>
    <property type="evidence" value="ECO:0007669"/>
    <property type="project" value="InterPro"/>
</dbReference>
<dbReference type="PROSITE" id="PS51447">
    <property type="entry name" value="FDX_ACB"/>
    <property type="match status" value="1"/>
</dbReference>
<dbReference type="AlphaFoldDB" id="A0AA35RWN2"/>
<dbReference type="Gene3D" id="2.40.50.140">
    <property type="entry name" value="Nucleic acid-binding proteins"/>
    <property type="match status" value="1"/>
</dbReference>
<dbReference type="Gene3D" id="3.50.40.10">
    <property type="entry name" value="Phenylalanyl-trna Synthetase, Chain B, domain 3"/>
    <property type="match status" value="1"/>
</dbReference>
<dbReference type="SUPFAM" id="SSF55681">
    <property type="entry name" value="Class II aaRS and biotin synthetases"/>
    <property type="match status" value="1"/>
</dbReference>
<evidence type="ECO:0000313" key="23">
    <source>
        <dbReference type="EMBL" id="CAI8019145.1"/>
    </source>
</evidence>
<dbReference type="InterPro" id="IPR012340">
    <property type="entry name" value="NA-bd_OB-fold"/>
</dbReference>
<evidence type="ECO:0000256" key="10">
    <source>
        <dbReference type="ARBA" id="ARBA00022723"/>
    </source>
</evidence>
<dbReference type="SMART" id="SM00873">
    <property type="entry name" value="B3_4"/>
    <property type="match status" value="1"/>
</dbReference>
<feature type="domain" description="FDX-ACB" evidence="21">
    <location>
        <begin position="717"/>
        <end position="808"/>
    </location>
</feature>
<keyword evidence="16" id="KW-0030">Aminoacyl-tRNA synthetase</keyword>
<keyword evidence="15" id="KW-0648">Protein biosynthesis</keyword>
<dbReference type="PANTHER" id="PTHR10947">
    <property type="entry name" value="PHENYLALANYL-TRNA SYNTHETASE BETA CHAIN AND LEUCINE-RICH REPEAT-CONTAINING PROTEIN 47"/>
    <property type="match status" value="1"/>
</dbReference>
<dbReference type="GO" id="GO:0004826">
    <property type="term" value="F:phenylalanine-tRNA ligase activity"/>
    <property type="evidence" value="ECO:0007669"/>
    <property type="project" value="UniProtKB-EC"/>
</dbReference>
<sequence>MLIPFSWLSEYVDITLPPDEVAHRLTMAGIEVGDVITRGGWDNCVVGYVRSTRPHPNADTLTLCLVDPGDGPELEVVCGAPNVAADQNICFARPGAFLLNTHTGRQEELKPARIRGVVSEGMICSEAELGLSNEHDGIIVLPADAAPGAPLNAVLGDTFLELELTPNRGDCLSILGVARELGAITGQPVHVPEIGYPEAGPPVDTLAKVTIADPDLCLRYTASVITGIQIGASPAWMQDRLTRAGLRPINNVVDVTNYVMLEFNQPLHAFDLATVTDRHVVVRRSSPGEKFTTLDGVERTLTNDTLMIADPAQAIGIGGVMGGANSEITAATTTMLLESATFHNLNNRRTATNLNLRTEASLRFEKGLRAELAPIALRRATQLILQTAGGAAAAGIIDVYPDGQPDAPVPLTERRLRQVLGMDLDIDRAETVLASLGITTRRTGADSLEADAPYWRSDIAIEEDLIEEVVRIIGYDEVPTTMLSSPIPYHRPNPLTELKEALRDALAAAGMEETISYPLISAEDLTRLDLPEDEQAPWLRVANPMSTEYNILRPEMIPSLLNTLAYNQAHNDGGFRLFEIGRSFGYQDGNLPHEREWLAGVMSGPRFGDNWLTPADLMDFYDASGIVSTVLGRVGFTASLQEAVGTRWHPGRAATISVRAATGAAAEVGVVGEMHPDINDRFGLRPEPVIYFQIALDALSSARLDTEAAETRFQSLSRFPAANRDLALLAPSDVPAGQIQQLIQRVRLVERTELFDVYTGENVPEGMRSLAFRIWFRAEDRTLTAEELNRAMNGLTRVLEREAGATLRG</sequence>
<protein>
    <recommendedName>
        <fullName evidence="6">Phenylalanine--tRNA ligase beta subunit</fullName>
        <ecNumber evidence="5">6.1.1.20</ecNumber>
    </recommendedName>
    <alternativeName>
        <fullName evidence="17">Phenylalanyl-tRNA synthetase beta subunit</fullName>
    </alternativeName>
</protein>
<dbReference type="InterPro" id="IPR002547">
    <property type="entry name" value="tRNA-bd_dom"/>
</dbReference>
<evidence type="ECO:0000256" key="3">
    <source>
        <dbReference type="ARBA" id="ARBA00008653"/>
    </source>
</evidence>
<dbReference type="Pfam" id="PF03483">
    <property type="entry name" value="B3_4"/>
    <property type="match status" value="1"/>
</dbReference>
<feature type="domain" description="B5" evidence="22">
    <location>
        <begin position="404"/>
        <end position="480"/>
    </location>
</feature>
<keyword evidence="7" id="KW-0963">Cytoplasm</keyword>
<evidence type="ECO:0000256" key="8">
    <source>
        <dbReference type="ARBA" id="ARBA00022555"/>
    </source>
</evidence>
<dbReference type="InterPro" id="IPR004532">
    <property type="entry name" value="Phe-tRNA-ligase_IIc_bsu_bact"/>
</dbReference>
<dbReference type="FunFam" id="3.50.40.10:FF:000001">
    <property type="entry name" value="Phenylalanine--tRNA ligase beta subunit"/>
    <property type="match status" value="1"/>
</dbReference>